<keyword evidence="4" id="KW-1185">Reference proteome</keyword>
<dbReference type="OrthoDB" id="4991875at2759"/>
<dbReference type="STRING" id="1314674.A0A0D7BKG2"/>
<feature type="signal peptide" evidence="2">
    <location>
        <begin position="1"/>
        <end position="20"/>
    </location>
</feature>
<evidence type="ECO:0000256" key="1">
    <source>
        <dbReference type="SAM" id="MobiDB-lite"/>
    </source>
</evidence>
<evidence type="ECO:0000313" key="3">
    <source>
        <dbReference type="EMBL" id="KIY71043.1"/>
    </source>
</evidence>
<gene>
    <name evidence="3" type="ORF">CYLTODRAFT_419184</name>
</gene>
<keyword evidence="2" id="KW-0732">Signal</keyword>
<dbReference type="EMBL" id="KN880459">
    <property type="protein sequence ID" value="KIY71043.1"/>
    <property type="molecule type" value="Genomic_DNA"/>
</dbReference>
<feature type="chain" id="PRO_5002317379" evidence="2">
    <location>
        <begin position="21"/>
        <end position="200"/>
    </location>
</feature>
<feature type="region of interest" description="Disordered" evidence="1">
    <location>
        <begin position="136"/>
        <end position="180"/>
    </location>
</feature>
<feature type="compositionally biased region" description="Low complexity" evidence="1">
    <location>
        <begin position="136"/>
        <end position="173"/>
    </location>
</feature>
<dbReference type="AlphaFoldDB" id="A0A0D7BKG2"/>
<protein>
    <submittedName>
        <fullName evidence="3">Uncharacterized protein</fullName>
    </submittedName>
</protein>
<name>A0A0D7BKG2_9AGAR</name>
<proteinExistence type="predicted"/>
<reference evidence="3 4" key="1">
    <citation type="journal article" date="2015" name="Fungal Genet. Biol.">
        <title>Evolution of novel wood decay mechanisms in Agaricales revealed by the genome sequences of Fistulina hepatica and Cylindrobasidium torrendii.</title>
        <authorList>
            <person name="Floudas D."/>
            <person name="Held B.W."/>
            <person name="Riley R."/>
            <person name="Nagy L.G."/>
            <person name="Koehler G."/>
            <person name="Ransdell A.S."/>
            <person name="Younus H."/>
            <person name="Chow J."/>
            <person name="Chiniquy J."/>
            <person name="Lipzen A."/>
            <person name="Tritt A."/>
            <person name="Sun H."/>
            <person name="Haridas S."/>
            <person name="LaButti K."/>
            <person name="Ohm R.A."/>
            <person name="Kues U."/>
            <person name="Blanchette R.A."/>
            <person name="Grigoriev I.V."/>
            <person name="Minto R.E."/>
            <person name="Hibbett D.S."/>
        </authorList>
    </citation>
    <scope>NUCLEOTIDE SEQUENCE [LARGE SCALE GENOMIC DNA]</scope>
    <source>
        <strain evidence="3 4">FP15055 ss-10</strain>
    </source>
</reference>
<accession>A0A0D7BKG2</accession>
<evidence type="ECO:0000313" key="4">
    <source>
        <dbReference type="Proteomes" id="UP000054007"/>
    </source>
</evidence>
<dbReference type="PANTHER" id="PTHR40640:SF1">
    <property type="entry name" value="ANCHORED GLYCOPROTEIN, PUTATIVE (AFU_ORTHOLOGUE AFUA_8G04860)-RELATED"/>
    <property type="match status" value="1"/>
</dbReference>
<sequence>MHPSIALLTCAMVAADGVRAAVTSLFIPGFDTQSLSVDVVGVEGDKTTYALQKGVYTNAEDDESGFVGTATLVEGPDYASLTYEYNQDDLSLTIGYDCSLNGEIALCSGVQDGITYTLTETASPFEVAVGTTAAGAAGSGSTPTATKASDVAQVSQTGSSSRTSSAAESTSTGDGAGSLSVSSTTTFGAVAAIVLGLLAL</sequence>
<dbReference type="Proteomes" id="UP000054007">
    <property type="component" value="Unassembled WGS sequence"/>
</dbReference>
<evidence type="ECO:0000256" key="2">
    <source>
        <dbReference type="SAM" id="SignalP"/>
    </source>
</evidence>
<organism evidence="3 4">
    <name type="scientific">Cylindrobasidium torrendii FP15055 ss-10</name>
    <dbReference type="NCBI Taxonomy" id="1314674"/>
    <lineage>
        <taxon>Eukaryota</taxon>
        <taxon>Fungi</taxon>
        <taxon>Dikarya</taxon>
        <taxon>Basidiomycota</taxon>
        <taxon>Agaricomycotina</taxon>
        <taxon>Agaricomycetes</taxon>
        <taxon>Agaricomycetidae</taxon>
        <taxon>Agaricales</taxon>
        <taxon>Marasmiineae</taxon>
        <taxon>Physalacriaceae</taxon>
        <taxon>Cylindrobasidium</taxon>
    </lineage>
</organism>
<dbReference type="PANTHER" id="PTHR40640">
    <property type="entry name" value="ANCHORED GLYCOPROTEIN, PUTATIVE (AFU_ORTHOLOGUE AFUA_8G04860)-RELATED"/>
    <property type="match status" value="1"/>
</dbReference>